<evidence type="ECO:0000259" key="4">
    <source>
        <dbReference type="PROSITE" id="PS50287"/>
    </source>
</evidence>
<protein>
    <submittedName>
        <fullName evidence="5">Enteropeptidase</fullName>
        <ecNumber evidence="5">3.4.21.9</ecNumber>
    </submittedName>
</protein>
<dbReference type="SUPFAM" id="SSF56487">
    <property type="entry name" value="SRCR-like"/>
    <property type="match status" value="1"/>
</dbReference>
<dbReference type="CDD" id="cd00190">
    <property type="entry name" value="Tryp_SPc"/>
    <property type="match status" value="1"/>
</dbReference>
<gene>
    <name evidence="5" type="ORF">H671_4g12951</name>
</gene>
<comment type="caution">
    <text evidence="2">Lacks conserved residue(s) required for the propagation of feature annotation.</text>
</comment>
<reference evidence="6" key="1">
    <citation type="journal article" date="2013" name="Nat. Biotechnol.">
        <title>Chinese hamster genome sequenced from sorted chromosomes.</title>
        <authorList>
            <person name="Brinkrolf K."/>
            <person name="Rupp O."/>
            <person name="Laux H."/>
            <person name="Kollin F."/>
            <person name="Ernst W."/>
            <person name="Linke B."/>
            <person name="Kofler R."/>
            <person name="Romand S."/>
            <person name="Hesse F."/>
            <person name="Budach W.E."/>
            <person name="Galosy S."/>
            <person name="Muller D."/>
            <person name="Noll T."/>
            <person name="Wienberg J."/>
            <person name="Jostock T."/>
            <person name="Leonard M."/>
            <person name="Grillari J."/>
            <person name="Tauch A."/>
            <person name="Goesmann A."/>
            <person name="Helk B."/>
            <person name="Mott J.E."/>
            <person name="Puhler A."/>
            <person name="Borth N."/>
        </authorList>
    </citation>
    <scope>NUCLEOTIDE SEQUENCE [LARGE SCALE GENOMIC DNA]</scope>
    <source>
        <strain evidence="6">17A/GY</strain>
    </source>
</reference>
<dbReference type="PROSITE" id="PS00134">
    <property type="entry name" value="TRYPSIN_HIS"/>
    <property type="match status" value="1"/>
</dbReference>
<dbReference type="PROSITE" id="PS50287">
    <property type="entry name" value="SRCR_2"/>
    <property type="match status" value="1"/>
</dbReference>
<dbReference type="PANTHER" id="PTHR24252">
    <property type="entry name" value="ACROSIN-RELATED"/>
    <property type="match status" value="1"/>
</dbReference>
<evidence type="ECO:0000259" key="3">
    <source>
        <dbReference type="PROSITE" id="PS50240"/>
    </source>
</evidence>
<dbReference type="InterPro" id="IPR036772">
    <property type="entry name" value="SRCR-like_dom_sf"/>
</dbReference>
<feature type="non-terminal residue" evidence="5">
    <location>
        <position position="1"/>
    </location>
</feature>
<keyword evidence="1" id="KW-1015">Disulfide bond</keyword>
<feature type="domain" description="SRCR" evidence="4">
    <location>
        <begin position="1"/>
        <end position="45"/>
    </location>
</feature>
<dbReference type="PANTHER" id="PTHR24252:SF16">
    <property type="entry name" value="TRANSMEMBRANE SERINE PROTEASE 15"/>
    <property type="match status" value="1"/>
</dbReference>
<evidence type="ECO:0000256" key="1">
    <source>
        <dbReference type="ARBA" id="ARBA00023157"/>
    </source>
</evidence>
<dbReference type="AlphaFoldDB" id="A0A061I686"/>
<dbReference type="EMBL" id="KE675592">
    <property type="protein sequence ID" value="ERE75057.1"/>
    <property type="molecule type" value="Genomic_DNA"/>
</dbReference>
<evidence type="ECO:0000313" key="6">
    <source>
        <dbReference type="Proteomes" id="UP000030759"/>
    </source>
</evidence>
<dbReference type="InterPro" id="IPR001190">
    <property type="entry name" value="SRCR"/>
</dbReference>
<dbReference type="InterPro" id="IPR009003">
    <property type="entry name" value="Peptidase_S1_PA"/>
</dbReference>
<evidence type="ECO:0000313" key="5">
    <source>
        <dbReference type="EMBL" id="ERE75057.1"/>
    </source>
</evidence>
<dbReference type="GO" id="GO:0004252">
    <property type="term" value="F:serine-type endopeptidase activity"/>
    <property type="evidence" value="ECO:0007669"/>
    <property type="project" value="UniProtKB-EC"/>
</dbReference>
<dbReference type="PROSITE" id="PS50240">
    <property type="entry name" value="TRYPSIN_DOM"/>
    <property type="match status" value="1"/>
</dbReference>
<dbReference type="GO" id="GO:0016020">
    <property type="term" value="C:membrane"/>
    <property type="evidence" value="ECO:0007669"/>
    <property type="project" value="InterPro"/>
</dbReference>
<organism evidence="5 6">
    <name type="scientific">Cricetulus griseus</name>
    <name type="common">Chinese hamster</name>
    <name type="synonym">Cricetulus barabensis griseus</name>
    <dbReference type="NCBI Taxonomy" id="10029"/>
    <lineage>
        <taxon>Eukaryota</taxon>
        <taxon>Metazoa</taxon>
        <taxon>Chordata</taxon>
        <taxon>Craniata</taxon>
        <taxon>Vertebrata</taxon>
        <taxon>Euteleostomi</taxon>
        <taxon>Mammalia</taxon>
        <taxon>Eutheria</taxon>
        <taxon>Euarchontoglires</taxon>
        <taxon>Glires</taxon>
        <taxon>Rodentia</taxon>
        <taxon>Myomorpha</taxon>
        <taxon>Muroidea</taxon>
        <taxon>Cricetidae</taxon>
        <taxon>Cricetinae</taxon>
        <taxon>Cricetulus</taxon>
    </lineage>
</organism>
<name>A0A061I686_CRIGR</name>
<dbReference type="PROSITE" id="PS00420">
    <property type="entry name" value="SRCR_1"/>
    <property type="match status" value="1"/>
</dbReference>
<dbReference type="Gene3D" id="2.40.10.10">
    <property type="entry name" value="Trypsin-like serine proteases"/>
    <property type="match status" value="2"/>
</dbReference>
<proteinExistence type="predicted"/>
<dbReference type="InterPro" id="IPR001254">
    <property type="entry name" value="Trypsin_dom"/>
</dbReference>
<keyword evidence="5" id="KW-0378">Hydrolase</keyword>
<sequence>RFLNGTMNNNGLVQLKINNVWHVACAENWTTQISNEVCHLLGLGNDTLIKSRAPDLHSLPRECVSLHLELVNTACGEKMVTQKVNPKIVGGSDAQPGSWPWVVALYYRDSYRDRLLCGASLVSSEWLVSAAHCVYGRNVDPTRWTAFLGLNMQSNLTSPQVERRVIDQIVINPHYDKRRKFNDIAMMHLEFKVNYTDYIQPICLPEENQIFVPGRICSIAGWGYTEIQGSTADVLKEADVPLVSNEKCQQQLPEYNITENMICAGYEEGGIDSCQVTITYNKV</sequence>
<dbReference type="SUPFAM" id="SSF50494">
    <property type="entry name" value="Trypsin-like serine proteases"/>
    <property type="match status" value="1"/>
</dbReference>
<dbReference type="EC" id="3.4.21.9" evidence="5"/>
<dbReference type="InterPro" id="IPR018114">
    <property type="entry name" value="TRYPSIN_HIS"/>
</dbReference>
<dbReference type="SMART" id="SM00020">
    <property type="entry name" value="Tryp_SPc"/>
    <property type="match status" value="1"/>
</dbReference>
<accession>A0A061I686</accession>
<dbReference type="Proteomes" id="UP000030759">
    <property type="component" value="Unassembled WGS sequence"/>
</dbReference>
<feature type="domain" description="Peptidase S1" evidence="3">
    <location>
        <begin position="88"/>
        <end position="275"/>
    </location>
</feature>
<dbReference type="FunFam" id="2.40.10.10:FF:000007">
    <property type="entry name" value="Transmembrane serine protease 7"/>
    <property type="match status" value="1"/>
</dbReference>
<dbReference type="InterPro" id="IPR043504">
    <property type="entry name" value="Peptidase_S1_PA_chymotrypsin"/>
</dbReference>
<evidence type="ECO:0000256" key="2">
    <source>
        <dbReference type="PROSITE-ProRule" id="PRU00196"/>
    </source>
</evidence>
<dbReference type="Gene3D" id="3.10.250.10">
    <property type="entry name" value="SRCR-like domain"/>
    <property type="match status" value="1"/>
</dbReference>
<dbReference type="GO" id="GO:0006508">
    <property type="term" value="P:proteolysis"/>
    <property type="evidence" value="ECO:0007669"/>
    <property type="project" value="InterPro"/>
</dbReference>
<dbReference type="Pfam" id="PF00089">
    <property type="entry name" value="Trypsin"/>
    <property type="match status" value="1"/>
</dbReference>